<evidence type="ECO:0000313" key="3">
    <source>
        <dbReference type="Proteomes" id="UP000033910"/>
    </source>
</evidence>
<dbReference type="Pfam" id="PF11666">
    <property type="entry name" value="DUF2933"/>
    <property type="match status" value="1"/>
</dbReference>
<gene>
    <name evidence="2" type="ORF">UV89_C0011G0021</name>
</gene>
<keyword evidence="1" id="KW-0812">Transmembrane</keyword>
<feature type="transmembrane region" description="Helical" evidence="1">
    <location>
        <begin position="12"/>
        <end position="31"/>
    </location>
</feature>
<dbReference type="EMBL" id="LCGF01000011">
    <property type="protein sequence ID" value="KKT11699.1"/>
    <property type="molecule type" value="Genomic_DNA"/>
</dbReference>
<dbReference type="AlphaFoldDB" id="A0A0G1HLI5"/>
<comment type="caution">
    <text evidence="2">The sequence shown here is derived from an EMBL/GenBank/DDBJ whole genome shotgun (WGS) entry which is preliminary data.</text>
</comment>
<reference evidence="2 3" key="1">
    <citation type="journal article" date="2015" name="Nature">
        <title>rRNA introns, odd ribosomes, and small enigmatic genomes across a large radiation of phyla.</title>
        <authorList>
            <person name="Brown C.T."/>
            <person name="Hug L.A."/>
            <person name="Thomas B.C."/>
            <person name="Sharon I."/>
            <person name="Castelle C.J."/>
            <person name="Singh A."/>
            <person name="Wilkins M.J."/>
            <person name="Williams K.H."/>
            <person name="Banfield J.F."/>
        </authorList>
    </citation>
    <scope>NUCLEOTIDE SEQUENCE [LARGE SCALE GENOMIC DNA]</scope>
</reference>
<evidence type="ECO:0000256" key="1">
    <source>
        <dbReference type="SAM" id="Phobius"/>
    </source>
</evidence>
<protein>
    <recommendedName>
        <fullName evidence="4">DUF2933 domain-containing protein</fullName>
    </recommendedName>
</protein>
<dbReference type="Proteomes" id="UP000033910">
    <property type="component" value="Unassembled WGS sequence"/>
</dbReference>
<organism evidence="2 3">
    <name type="scientific">candidate division WWE3 bacterium GW2011_GWB2_43_22</name>
    <dbReference type="NCBI Taxonomy" id="1619118"/>
    <lineage>
        <taxon>Bacteria</taxon>
        <taxon>Katanobacteria</taxon>
    </lineage>
</organism>
<keyword evidence="1" id="KW-1133">Transmembrane helix</keyword>
<accession>A0A0G1HLI5</accession>
<feature type="transmembrane region" description="Helical" evidence="1">
    <location>
        <begin position="37"/>
        <end position="56"/>
    </location>
</feature>
<keyword evidence="1" id="KW-0472">Membrane</keyword>
<name>A0A0G1HLI5_UNCKA</name>
<evidence type="ECO:0000313" key="2">
    <source>
        <dbReference type="EMBL" id="KKT11699.1"/>
    </source>
</evidence>
<dbReference type="InterPro" id="IPR021682">
    <property type="entry name" value="DUF2933"/>
</dbReference>
<proteinExistence type="predicted"/>
<sequence length="75" mass="8136">MGSLNLTKTKILVICLVVFAVAVAAVTVFRVPFGNVLFFGVFLACPLMHVFMMNGHGGHDQEGKERVGQTDKSCH</sequence>
<evidence type="ECO:0008006" key="4">
    <source>
        <dbReference type="Google" id="ProtNLM"/>
    </source>
</evidence>